<name>I3XWX1_SULBS</name>
<dbReference type="InterPro" id="IPR017968">
    <property type="entry name" value="Acylphosphatase_CS"/>
</dbReference>
<dbReference type="PATRIC" id="fig|760154.4.peg.1151"/>
<dbReference type="InterPro" id="IPR055128">
    <property type="entry name" value="HypF_C_2"/>
</dbReference>
<dbReference type="GO" id="GO:0008270">
    <property type="term" value="F:zinc ion binding"/>
    <property type="evidence" value="ECO:0007669"/>
    <property type="project" value="UniProtKB-KW"/>
</dbReference>
<dbReference type="UniPathway" id="UPA00335"/>
<dbReference type="PROSITE" id="PS51163">
    <property type="entry name" value="YRDC"/>
    <property type="match status" value="1"/>
</dbReference>
<dbReference type="GO" id="GO:0016743">
    <property type="term" value="F:carboxyl- or carbamoyltransferase activity"/>
    <property type="evidence" value="ECO:0007669"/>
    <property type="project" value="UniProtKB-UniRule"/>
</dbReference>
<dbReference type="InterPro" id="IPR011125">
    <property type="entry name" value="Znf_HypF"/>
</dbReference>
<evidence type="ECO:0000256" key="8">
    <source>
        <dbReference type="PIRNR" id="PIRNR006256"/>
    </source>
</evidence>
<dbReference type="InterPro" id="IPR036046">
    <property type="entry name" value="Acylphosphatase-like_dom_sf"/>
</dbReference>
<comment type="pathway">
    <text evidence="1">Protein modification; [NiFe] hydrogenase maturation.</text>
</comment>
<dbReference type="HOGENOM" id="CLU_009164_0_0_7"/>
<dbReference type="NCBIfam" id="TIGR00143">
    <property type="entry name" value="hypF"/>
    <property type="match status" value="1"/>
</dbReference>
<dbReference type="InterPro" id="IPR001792">
    <property type="entry name" value="Acylphosphatase-like_dom"/>
</dbReference>
<comment type="similarity">
    <text evidence="2 8">Belongs to the carbamoyltransferase HypF family.</text>
</comment>
<dbReference type="InterPro" id="IPR017945">
    <property type="entry name" value="DHBP_synth_RibB-like_a/b_dom"/>
</dbReference>
<dbReference type="PROSITE" id="PS51160">
    <property type="entry name" value="ACYLPHOSPHATASE_3"/>
    <property type="match status" value="1"/>
</dbReference>
<dbReference type="InterPro" id="IPR004421">
    <property type="entry name" value="Carbamoyltransferase_HypF"/>
</dbReference>
<dbReference type="InterPro" id="IPR041440">
    <property type="entry name" value="HypF_C"/>
</dbReference>
<dbReference type="PROSITE" id="PS00150">
    <property type="entry name" value="ACYLPHOSPHATASE_1"/>
    <property type="match status" value="1"/>
</dbReference>
<keyword evidence="5" id="KW-0863">Zinc-finger</keyword>
<dbReference type="Pfam" id="PF22521">
    <property type="entry name" value="HypF_C_2"/>
    <property type="match status" value="1"/>
</dbReference>
<keyword evidence="13" id="KW-1185">Reference proteome</keyword>
<dbReference type="SUPFAM" id="SSF54975">
    <property type="entry name" value="Acylphosphatase/BLUF domain-like"/>
    <property type="match status" value="1"/>
</dbReference>
<proteinExistence type="inferred from homology"/>
<dbReference type="PANTHER" id="PTHR42959">
    <property type="entry name" value="CARBAMOYLTRANSFERASE"/>
    <property type="match status" value="1"/>
</dbReference>
<dbReference type="eggNOG" id="COG0068">
    <property type="taxonomic scope" value="Bacteria"/>
</dbReference>
<dbReference type="Pfam" id="PF17788">
    <property type="entry name" value="HypF_C"/>
    <property type="match status" value="1"/>
</dbReference>
<evidence type="ECO:0000256" key="4">
    <source>
        <dbReference type="ARBA" id="ARBA00022723"/>
    </source>
</evidence>
<dbReference type="PIRSF" id="PIRSF006256">
    <property type="entry name" value="CMPcnvr_hdrg_mat"/>
    <property type="match status" value="1"/>
</dbReference>
<evidence type="ECO:0000313" key="12">
    <source>
        <dbReference type="EMBL" id="AFL68445.1"/>
    </source>
</evidence>
<dbReference type="AlphaFoldDB" id="I3XWX1"/>
<dbReference type="STRING" id="760154.Sulba_1149"/>
<sequence length="742" mass="84183">MISNMRLLYHIEGIVQGVGFRPFVYTLALRYKLGGFVLNNEKGVNIEVEGLQESLEAFEKALFQELPPLARIDFFSKEVLTCKHDGGFEIHHSEEGANKSSLILPDMSICDACLKELHDPHNRRYHYFFTNCTNCGPRYSITRTVPYDRPNTSMAPFVMCQACEHEYTNPLDRRYHAQPISCSQCGPTLFLRSIEGKLLATNEQALVHLGALIRAGNIVAIKGMGGFHLVCDASNEAVVARLRERKHRPSKPFAVMFKNVDAIKEVCEISANEEEGVCSLLRPIVLAKQKKESTLIASNVAPRLDRLGVFLPYTPLHVILFEYLKKPIVATSANLSGEPIIYASDVLVEKLSHVVEYYLDYNREIVNSSDDSLVQYVGHERIMMRASRGIAPQSFRLKSTDERRILSVGAHQKNAIAIYLNHQMIISPYIGDLDTIASCELFEAMLERFKQFYDFEPELIVADMHPYYFSTQWAKKQTIPCVFVQHHYAHILSVMCEHALDETVLGIAWDGTGYGDDGSIWGGEFLVCTKESYERVAYFEPFYLLGGDASIKDTKRILASLLWDVLGDEADAVLCNYFDTPSLKRLKQVYTKKINAPLCSSVGRLFDGVAVLCGMHERISYDGESGLLLESLYDETIQEYYEVALEGKKILYKSMFVEMLYDKEPILIASKFLNTLVHIFFEVTKHYPYKKVMAGGVFQNRTLLEQLIQKSHETLFFPHHIAINDGGICVGQLYKVLQNRTH</sequence>
<evidence type="ECO:0000256" key="9">
    <source>
        <dbReference type="PROSITE-ProRule" id="PRU00520"/>
    </source>
</evidence>
<organism evidence="12 13">
    <name type="scientific">Sulfurospirillum barnesii (strain ATCC 700032 / DSM 10660 / SES-3)</name>
    <dbReference type="NCBI Taxonomy" id="760154"/>
    <lineage>
        <taxon>Bacteria</taxon>
        <taxon>Pseudomonadati</taxon>
        <taxon>Campylobacterota</taxon>
        <taxon>Epsilonproteobacteria</taxon>
        <taxon>Campylobacterales</taxon>
        <taxon>Sulfurospirillaceae</taxon>
        <taxon>Sulfurospirillum</taxon>
    </lineage>
</organism>
<dbReference type="Proteomes" id="UP000006176">
    <property type="component" value="Chromosome"/>
</dbReference>
<dbReference type="Gene3D" id="3.90.870.50">
    <property type="match status" value="1"/>
</dbReference>
<evidence type="ECO:0000259" key="11">
    <source>
        <dbReference type="PROSITE" id="PS51163"/>
    </source>
</evidence>
<dbReference type="PANTHER" id="PTHR42959:SF1">
    <property type="entry name" value="CARBAMOYLTRANSFERASE HYPF"/>
    <property type="match status" value="1"/>
</dbReference>
<dbReference type="InterPro" id="IPR006070">
    <property type="entry name" value="Sua5-like_dom"/>
</dbReference>
<feature type="active site" evidence="9">
    <location>
        <position position="21"/>
    </location>
</feature>
<evidence type="ECO:0000256" key="1">
    <source>
        <dbReference type="ARBA" id="ARBA00004711"/>
    </source>
</evidence>
<dbReference type="Pfam" id="PF07503">
    <property type="entry name" value="zf-HYPF"/>
    <property type="match status" value="2"/>
</dbReference>
<dbReference type="EC" id="6.2.-.-" evidence="8"/>
<dbReference type="GO" id="GO:0051604">
    <property type="term" value="P:protein maturation"/>
    <property type="evidence" value="ECO:0007669"/>
    <property type="project" value="TreeGrafter"/>
</dbReference>
<keyword evidence="9" id="KW-0378">Hydrolase</keyword>
<dbReference type="EMBL" id="CP003333">
    <property type="protein sequence ID" value="AFL68445.1"/>
    <property type="molecule type" value="Genomic_DNA"/>
</dbReference>
<dbReference type="GO" id="GO:0016874">
    <property type="term" value="F:ligase activity"/>
    <property type="evidence" value="ECO:0007669"/>
    <property type="project" value="UniProtKB-UniRule"/>
</dbReference>
<accession>I3XWX1</accession>
<keyword evidence="6" id="KW-0862">Zinc</keyword>
<evidence type="ECO:0000256" key="6">
    <source>
        <dbReference type="ARBA" id="ARBA00022833"/>
    </source>
</evidence>
<dbReference type="Pfam" id="PF01300">
    <property type="entry name" value="Sua5_yciO_yrdC"/>
    <property type="match status" value="1"/>
</dbReference>
<feature type="domain" description="Acylphosphatase-like" evidence="10">
    <location>
        <begin position="6"/>
        <end position="92"/>
    </location>
</feature>
<feature type="active site" evidence="9">
    <location>
        <position position="39"/>
    </location>
</feature>
<evidence type="ECO:0000256" key="5">
    <source>
        <dbReference type="ARBA" id="ARBA00022771"/>
    </source>
</evidence>
<evidence type="ECO:0000313" key="13">
    <source>
        <dbReference type="Proteomes" id="UP000006176"/>
    </source>
</evidence>
<evidence type="ECO:0000259" key="10">
    <source>
        <dbReference type="PROSITE" id="PS51160"/>
    </source>
</evidence>
<dbReference type="Gene3D" id="3.30.420.360">
    <property type="match status" value="1"/>
</dbReference>
<dbReference type="Pfam" id="PF00708">
    <property type="entry name" value="Acylphosphatase"/>
    <property type="match status" value="1"/>
</dbReference>
<protein>
    <recommendedName>
        <fullName evidence="8">Carbamoyltransferase</fullName>
        <ecNumber evidence="8">6.2.-.-</ecNumber>
    </recommendedName>
</protein>
<dbReference type="GO" id="GO:0003725">
    <property type="term" value="F:double-stranded RNA binding"/>
    <property type="evidence" value="ECO:0007669"/>
    <property type="project" value="InterPro"/>
</dbReference>
<dbReference type="InterPro" id="IPR051060">
    <property type="entry name" value="Carbamoyltrans_HypF-like"/>
</dbReference>
<keyword evidence="3" id="KW-0436">Ligase</keyword>
<evidence type="ECO:0000256" key="2">
    <source>
        <dbReference type="ARBA" id="ARBA00008097"/>
    </source>
</evidence>
<evidence type="ECO:0000256" key="3">
    <source>
        <dbReference type="ARBA" id="ARBA00022598"/>
    </source>
</evidence>
<reference evidence="12 13" key="1">
    <citation type="submission" date="2012-06" db="EMBL/GenBank/DDBJ databases">
        <title>Complete sequence of Sulfurospirillum barnesii SES-3.</title>
        <authorList>
            <consortium name="US DOE Joint Genome Institute"/>
            <person name="Lucas S."/>
            <person name="Han J."/>
            <person name="Lapidus A."/>
            <person name="Cheng J.-F."/>
            <person name="Goodwin L."/>
            <person name="Pitluck S."/>
            <person name="Peters L."/>
            <person name="Ovchinnikova G."/>
            <person name="Lu M."/>
            <person name="Detter J.C."/>
            <person name="Han C."/>
            <person name="Tapia R."/>
            <person name="Land M."/>
            <person name="Hauser L."/>
            <person name="Kyrpides N."/>
            <person name="Ivanova N."/>
            <person name="Pagani I."/>
            <person name="Stolz J."/>
            <person name="Arkin A."/>
            <person name="Dehal P."/>
            <person name="Oremland R."/>
            <person name="Saltikov C."/>
            <person name="Basu P."/>
            <person name="Hollibaugh J."/>
            <person name="Newman D."/>
            <person name="Stolyar S."/>
            <person name="Hazen T."/>
            <person name="Woyke T."/>
        </authorList>
    </citation>
    <scope>NUCLEOTIDE SEQUENCE [LARGE SCALE GENOMIC DNA]</scope>
    <source>
        <strain evidence="13">ATCC 700032 / DSM 10660 / SES-3</strain>
    </source>
</reference>
<dbReference type="KEGG" id="sba:Sulba_1149"/>
<dbReference type="Gene3D" id="3.30.110.120">
    <property type="match status" value="1"/>
</dbReference>
<comment type="catalytic activity">
    <reaction evidence="9">
        <text>an acyl phosphate + H2O = a carboxylate + phosphate + H(+)</text>
        <dbReference type="Rhea" id="RHEA:14965"/>
        <dbReference type="ChEBI" id="CHEBI:15377"/>
        <dbReference type="ChEBI" id="CHEBI:15378"/>
        <dbReference type="ChEBI" id="CHEBI:29067"/>
        <dbReference type="ChEBI" id="CHEBI:43474"/>
        <dbReference type="ChEBI" id="CHEBI:59918"/>
        <dbReference type="EC" id="3.6.1.7"/>
    </reaction>
</comment>
<feature type="domain" description="YrdC-like" evidence="11">
    <location>
        <begin position="203"/>
        <end position="389"/>
    </location>
</feature>
<dbReference type="Gene3D" id="3.30.420.40">
    <property type="match status" value="1"/>
</dbReference>
<dbReference type="OrthoDB" id="9808093at2"/>
<dbReference type="SUPFAM" id="SSF55821">
    <property type="entry name" value="YrdC/RibB"/>
    <property type="match status" value="1"/>
</dbReference>
<keyword evidence="4" id="KW-0479">Metal-binding</keyword>
<dbReference type="GO" id="GO:0003998">
    <property type="term" value="F:acylphosphatase activity"/>
    <property type="evidence" value="ECO:0007669"/>
    <property type="project" value="UniProtKB-EC"/>
</dbReference>
<evidence type="ECO:0000256" key="7">
    <source>
        <dbReference type="ARBA" id="ARBA00048220"/>
    </source>
</evidence>
<gene>
    <name evidence="12" type="ordered locus">Sulba_1149</name>
</gene>
<comment type="catalytic activity">
    <reaction evidence="7">
        <text>C-terminal L-cysteinyl-[HypE protein] + carbamoyl phosphate + ATP + H2O = C-terminal S-carboxamide-L-cysteinyl-[HypE protein] + AMP + phosphate + diphosphate + H(+)</text>
        <dbReference type="Rhea" id="RHEA:55636"/>
        <dbReference type="Rhea" id="RHEA-COMP:14247"/>
        <dbReference type="Rhea" id="RHEA-COMP:14392"/>
        <dbReference type="ChEBI" id="CHEBI:15377"/>
        <dbReference type="ChEBI" id="CHEBI:15378"/>
        <dbReference type="ChEBI" id="CHEBI:30616"/>
        <dbReference type="ChEBI" id="CHEBI:33019"/>
        <dbReference type="ChEBI" id="CHEBI:43474"/>
        <dbReference type="ChEBI" id="CHEBI:58228"/>
        <dbReference type="ChEBI" id="CHEBI:76913"/>
        <dbReference type="ChEBI" id="CHEBI:139126"/>
        <dbReference type="ChEBI" id="CHEBI:456215"/>
    </reaction>
</comment>
<dbReference type="RefSeq" id="WP_014769324.1">
    <property type="nucleotide sequence ID" value="NC_018002.1"/>
</dbReference>